<dbReference type="RefSeq" id="WP_128423438.1">
    <property type="nucleotide sequence ID" value="NZ_JYFN01000103.1"/>
</dbReference>
<protein>
    <submittedName>
        <fullName evidence="1">Uncharacterized protein</fullName>
    </submittedName>
</protein>
<evidence type="ECO:0000313" key="2">
    <source>
        <dbReference type="Proteomes" id="UP000032545"/>
    </source>
</evidence>
<dbReference type="Gene3D" id="3.30.110.150">
    <property type="entry name" value="SepF-like protein"/>
    <property type="match status" value="1"/>
</dbReference>
<comment type="caution">
    <text evidence="1">The sequence shown here is derived from an EMBL/GenBank/DDBJ whole genome shotgun (WGS) entry which is preliminary data.</text>
</comment>
<reference evidence="1 2" key="2">
    <citation type="journal article" date="2016" name="Genome Announc.">
        <title>Permanent Draft Genome Sequences for Two Variants of Frankia sp. Strain CpI1, the First Frankia Strain Isolated from Root Nodules of Comptonia peregrina.</title>
        <authorList>
            <person name="Oshone R."/>
            <person name="Hurst S.G.IV."/>
            <person name="Abebe-Akele F."/>
            <person name="Simpson S."/>
            <person name="Morris K."/>
            <person name="Thomas W.K."/>
            <person name="Tisa L.S."/>
        </authorList>
    </citation>
    <scope>NUCLEOTIDE SEQUENCE [LARGE SCALE GENOMIC DNA]</scope>
    <source>
        <strain evidence="2">CpI1-S</strain>
    </source>
</reference>
<dbReference type="EMBL" id="JYFN01000103">
    <property type="protein sequence ID" value="KJE19483.1"/>
    <property type="molecule type" value="Genomic_DNA"/>
</dbReference>
<proteinExistence type="predicted"/>
<dbReference type="OrthoDB" id="3217143at2"/>
<keyword evidence="2" id="KW-1185">Reference proteome</keyword>
<organism evidence="1 2">
    <name type="scientific">Frankia torreyi</name>
    <dbReference type="NCBI Taxonomy" id="1856"/>
    <lineage>
        <taxon>Bacteria</taxon>
        <taxon>Bacillati</taxon>
        <taxon>Actinomycetota</taxon>
        <taxon>Actinomycetes</taxon>
        <taxon>Frankiales</taxon>
        <taxon>Frankiaceae</taxon>
        <taxon>Frankia</taxon>
    </lineage>
</organism>
<dbReference type="AlphaFoldDB" id="A0A0D8B5B2"/>
<accession>A0A0D8B5B2</accession>
<reference evidence="2" key="1">
    <citation type="submission" date="2015-02" db="EMBL/GenBank/DDBJ databases">
        <title>Draft Genome of Frankia sp. CpI1-S.</title>
        <authorList>
            <person name="Oshone R.T."/>
            <person name="Ngom M."/>
            <person name="Ghodhbane-Gtari F."/>
            <person name="Gtari M."/>
            <person name="Morris K."/>
            <person name="Thomas K."/>
            <person name="Sen A."/>
            <person name="Tisa L.S."/>
        </authorList>
    </citation>
    <scope>NUCLEOTIDE SEQUENCE [LARGE SCALE GENOMIC DNA]</scope>
    <source>
        <strain evidence="2">CpI1-S</strain>
    </source>
</reference>
<sequence>MSEGDAGQETPTHIANSRRDVVHAISALREHGAVIVDFRTADDPARTRIADVLEGAALASGNSPFRLADSVYFVTAGKTPSRAEIERYRDLGQ</sequence>
<name>A0A0D8B5B2_9ACTN</name>
<dbReference type="InterPro" id="IPR038594">
    <property type="entry name" value="SepF-like_sf"/>
</dbReference>
<dbReference type="PATRIC" id="fig|1502723.3.peg.744"/>
<dbReference type="Proteomes" id="UP000032545">
    <property type="component" value="Unassembled WGS sequence"/>
</dbReference>
<gene>
    <name evidence="1" type="ORF">FF36_06225</name>
</gene>
<evidence type="ECO:0000313" key="1">
    <source>
        <dbReference type="EMBL" id="KJE19483.1"/>
    </source>
</evidence>